<comment type="caution">
    <text evidence="3">The sequence shown here is derived from an EMBL/GenBank/DDBJ whole genome shotgun (WGS) entry which is preliminary data.</text>
</comment>
<dbReference type="RefSeq" id="WP_338235826.1">
    <property type="nucleotide sequence ID" value="NZ_BQKE01000001.1"/>
</dbReference>
<dbReference type="InterPro" id="IPR037682">
    <property type="entry name" value="TonB_C"/>
</dbReference>
<reference evidence="3 4" key="1">
    <citation type="submission" date="2021-12" db="EMBL/GenBank/DDBJ databases">
        <title>Genome sequencing of bacteria with rrn-lacking chromosome and rrn-plasmid.</title>
        <authorList>
            <person name="Anda M."/>
            <person name="Iwasaki W."/>
        </authorList>
    </citation>
    <scope>NUCLEOTIDE SEQUENCE [LARGE SCALE GENOMIC DNA]</scope>
    <source>
        <strain evidence="3 4">NBRC 15940</strain>
    </source>
</reference>
<sequence>MTSTIFTTHLSLLVATALYYFLLRGRKRGQFNRIFLVLSALMAFLMPGLASLHFSFFEQETMVASSALLLSPVEINATVETVNREVDSLMLIYWLGFGVLAFRFLVQFGKFTFHLLRNDWQVEADYIRVYSQTDFPICSWFNFLFWPSSTDLKVEDQSRILAHELGHIRQWHSLDRLFLDFCSLIWWFNPAIWLLKAALEEEHEYLADACSLKEYPDEKAYAQLLASNTLGQFGLSMGHPFFNSKSLKRIRMIKSDQKISVKRALMVVGLFAVVGFWACQHDEMNPQPEQGLNLVEGQQVDVFPEFEGGSAAFQQYIKPNLNYPEDIQAYGIEGEVLIQFEVDETGAVRNVKLLQGIGEGSTLFSAFDQLRPNEVININRSEEAGKVEGFVINMRNGGNYTLKRPSEQASILDEVLFHHLSGDSFDGRENNKHVSLLRYCRNYINHAAVKVVKEAPNWKPAMKNGAPVSVQMVLPVHFVIDG</sequence>
<dbReference type="PANTHER" id="PTHR33446">
    <property type="entry name" value="PROTEIN TONB-RELATED"/>
    <property type="match status" value="1"/>
</dbReference>
<dbReference type="EMBL" id="BQKE01000001">
    <property type="protein sequence ID" value="GJM59923.1"/>
    <property type="molecule type" value="Genomic_DNA"/>
</dbReference>
<dbReference type="InterPro" id="IPR008756">
    <property type="entry name" value="Peptidase_M56"/>
</dbReference>
<feature type="domain" description="TonB C-terminal" evidence="2">
    <location>
        <begin position="308"/>
        <end position="403"/>
    </location>
</feature>
<dbReference type="CDD" id="cd07341">
    <property type="entry name" value="M56_BlaR1_MecR1_like"/>
    <property type="match status" value="1"/>
</dbReference>
<dbReference type="PANTHER" id="PTHR33446:SF2">
    <property type="entry name" value="PROTEIN TONB"/>
    <property type="match status" value="1"/>
</dbReference>
<dbReference type="AlphaFoldDB" id="A0AAN5AKI4"/>
<dbReference type="GO" id="GO:0098797">
    <property type="term" value="C:plasma membrane protein complex"/>
    <property type="evidence" value="ECO:0007669"/>
    <property type="project" value="TreeGrafter"/>
</dbReference>
<dbReference type="GO" id="GO:0030288">
    <property type="term" value="C:outer membrane-bounded periplasmic space"/>
    <property type="evidence" value="ECO:0007669"/>
    <property type="project" value="InterPro"/>
</dbReference>
<dbReference type="InterPro" id="IPR051045">
    <property type="entry name" value="TonB-dependent_transducer"/>
</dbReference>
<feature type="transmembrane region" description="Helical" evidence="1">
    <location>
        <begin position="88"/>
        <end position="106"/>
    </location>
</feature>
<accession>A0AAN5AKI4</accession>
<proteinExistence type="predicted"/>
<dbReference type="SUPFAM" id="SSF74653">
    <property type="entry name" value="TolA/TonB C-terminal domain"/>
    <property type="match status" value="1"/>
</dbReference>
<dbReference type="Pfam" id="PF05569">
    <property type="entry name" value="Peptidase_M56"/>
    <property type="match status" value="1"/>
</dbReference>
<keyword evidence="1" id="KW-0812">Transmembrane</keyword>
<dbReference type="GO" id="GO:0031992">
    <property type="term" value="F:energy transducer activity"/>
    <property type="evidence" value="ECO:0007669"/>
    <property type="project" value="InterPro"/>
</dbReference>
<dbReference type="Gene3D" id="3.30.1150.10">
    <property type="match status" value="1"/>
</dbReference>
<evidence type="ECO:0000256" key="1">
    <source>
        <dbReference type="SAM" id="Phobius"/>
    </source>
</evidence>
<keyword evidence="1" id="KW-0472">Membrane</keyword>
<feature type="transmembrane region" description="Helical" evidence="1">
    <location>
        <begin position="35"/>
        <end position="56"/>
    </location>
</feature>
<dbReference type="GO" id="GO:0015891">
    <property type="term" value="P:siderophore transport"/>
    <property type="evidence" value="ECO:0007669"/>
    <property type="project" value="InterPro"/>
</dbReference>
<dbReference type="GO" id="GO:0055085">
    <property type="term" value="P:transmembrane transport"/>
    <property type="evidence" value="ECO:0007669"/>
    <property type="project" value="InterPro"/>
</dbReference>
<dbReference type="Pfam" id="PF03544">
    <property type="entry name" value="TonB_C"/>
    <property type="match status" value="1"/>
</dbReference>
<evidence type="ECO:0000259" key="2">
    <source>
        <dbReference type="PROSITE" id="PS52015"/>
    </source>
</evidence>
<keyword evidence="1" id="KW-1133">Transmembrane helix</keyword>
<protein>
    <recommendedName>
        <fullName evidence="2">TonB C-terminal domain-containing protein</fullName>
    </recommendedName>
</protein>
<dbReference type="Proteomes" id="UP001310022">
    <property type="component" value="Unassembled WGS sequence"/>
</dbReference>
<organism evidence="3 4">
    <name type="scientific">Persicobacter diffluens</name>
    <dbReference type="NCBI Taxonomy" id="981"/>
    <lineage>
        <taxon>Bacteria</taxon>
        <taxon>Pseudomonadati</taxon>
        <taxon>Bacteroidota</taxon>
        <taxon>Cytophagia</taxon>
        <taxon>Cytophagales</taxon>
        <taxon>Persicobacteraceae</taxon>
        <taxon>Persicobacter</taxon>
    </lineage>
</organism>
<evidence type="ECO:0000313" key="4">
    <source>
        <dbReference type="Proteomes" id="UP001310022"/>
    </source>
</evidence>
<dbReference type="InterPro" id="IPR003538">
    <property type="entry name" value="TonB"/>
</dbReference>
<feature type="transmembrane region" description="Helical" evidence="1">
    <location>
        <begin position="6"/>
        <end position="23"/>
    </location>
</feature>
<dbReference type="PROSITE" id="PS52015">
    <property type="entry name" value="TONB_CTD"/>
    <property type="match status" value="1"/>
</dbReference>
<dbReference type="PRINTS" id="PR01374">
    <property type="entry name" value="TONBPROTEIN"/>
</dbReference>
<evidence type="ECO:0000313" key="3">
    <source>
        <dbReference type="EMBL" id="GJM59923.1"/>
    </source>
</evidence>
<name>A0AAN5AKI4_9BACT</name>
<gene>
    <name evidence="3" type="ORF">PEDI_04750</name>
</gene>
<keyword evidence="4" id="KW-1185">Reference proteome</keyword>
<feature type="transmembrane region" description="Helical" evidence="1">
    <location>
        <begin position="263"/>
        <end position="278"/>
    </location>
</feature>